<dbReference type="STRING" id="698738.OLEAN_C11320"/>
<dbReference type="SUPFAM" id="SSF143414">
    <property type="entry name" value="CcmK-like"/>
    <property type="match status" value="1"/>
</dbReference>
<dbReference type="InterPro" id="IPR050575">
    <property type="entry name" value="BMC_shell"/>
</dbReference>
<protein>
    <submittedName>
        <fullName evidence="6">Ethanolamine utilization protein, similar to EutM</fullName>
    </submittedName>
</protein>
<gene>
    <name evidence="6" type="ORF">OLEAN_C11320</name>
</gene>
<evidence type="ECO:0000313" key="6">
    <source>
        <dbReference type="EMBL" id="CCK75308.1"/>
    </source>
</evidence>
<dbReference type="Gene3D" id="3.30.70.1710">
    <property type="match status" value="1"/>
</dbReference>
<dbReference type="Pfam" id="PF00936">
    <property type="entry name" value="BMC"/>
    <property type="match status" value="1"/>
</dbReference>
<dbReference type="PATRIC" id="fig|698738.3.peg.1177"/>
<dbReference type="Proteomes" id="UP000032749">
    <property type="component" value="Chromosome"/>
</dbReference>
<name>R4YPW8_OLEAN</name>
<evidence type="ECO:0000256" key="1">
    <source>
        <dbReference type="ARBA" id="ARBA00024322"/>
    </source>
</evidence>
<keyword evidence="2" id="KW-1283">Bacterial microcompartment</keyword>
<comment type="subcellular location">
    <subcellularLocation>
        <location evidence="1">Bacterial microcompartment</location>
    </subcellularLocation>
</comment>
<dbReference type="HOGENOM" id="CLU_064903_5_3_6"/>
<dbReference type="CDD" id="cd07045">
    <property type="entry name" value="BMC_CcmK_like"/>
    <property type="match status" value="1"/>
</dbReference>
<dbReference type="PANTHER" id="PTHR33941">
    <property type="entry name" value="PROPANEDIOL UTILIZATION PROTEIN PDUA"/>
    <property type="match status" value="1"/>
</dbReference>
<dbReference type="KEGG" id="oai:OLEAN_C11320"/>
<comment type="similarity">
    <text evidence="3">Belongs to the bacterial microcompartments protein family.</text>
</comment>
<dbReference type="SMART" id="SM00877">
    <property type="entry name" value="BMC"/>
    <property type="match status" value="1"/>
</dbReference>
<evidence type="ECO:0000259" key="5">
    <source>
        <dbReference type="PROSITE" id="PS51930"/>
    </source>
</evidence>
<dbReference type="PROSITE" id="PS51930">
    <property type="entry name" value="BMC_2"/>
    <property type="match status" value="1"/>
</dbReference>
<dbReference type="InterPro" id="IPR044872">
    <property type="entry name" value="CcmK/CsoS1_BMC"/>
</dbReference>
<dbReference type="EMBL" id="FO203512">
    <property type="protein sequence ID" value="CCK75308.1"/>
    <property type="molecule type" value="Genomic_DNA"/>
</dbReference>
<organism evidence="6 7">
    <name type="scientific">Oleispira antarctica RB-8</name>
    <dbReference type="NCBI Taxonomy" id="698738"/>
    <lineage>
        <taxon>Bacteria</taxon>
        <taxon>Pseudomonadati</taxon>
        <taxon>Pseudomonadota</taxon>
        <taxon>Gammaproteobacteria</taxon>
        <taxon>Oceanospirillales</taxon>
        <taxon>Oceanospirillaceae</taxon>
        <taxon>Oleispira</taxon>
    </lineage>
</organism>
<dbReference type="PANTHER" id="PTHR33941:SF10">
    <property type="entry name" value="BACTERIAL MICROCOMPARTMENT SHELL PROTEIN EUTM"/>
    <property type="match status" value="1"/>
</dbReference>
<evidence type="ECO:0000256" key="2">
    <source>
        <dbReference type="ARBA" id="ARBA00024446"/>
    </source>
</evidence>
<feature type="domain" description="BMC" evidence="5">
    <location>
        <begin position="4"/>
        <end position="88"/>
    </location>
</feature>
<feature type="compositionally biased region" description="Low complexity" evidence="4">
    <location>
        <begin position="103"/>
        <end position="113"/>
    </location>
</feature>
<accession>R4YPW8</accession>
<feature type="region of interest" description="Disordered" evidence="4">
    <location>
        <begin position="94"/>
        <end position="121"/>
    </location>
</feature>
<evidence type="ECO:0000256" key="3">
    <source>
        <dbReference type="PROSITE-ProRule" id="PRU01278"/>
    </source>
</evidence>
<dbReference type="AlphaFoldDB" id="R4YPW8"/>
<dbReference type="InterPro" id="IPR037233">
    <property type="entry name" value="CcmK-like_sf"/>
</dbReference>
<reference evidence="6 7" key="1">
    <citation type="journal article" date="2013" name="Nat. Commun.">
        <title>Genome sequence and functional genomic analysis of the oil-degrading bacterium Oleispira antarctica.</title>
        <authorList>
            <person name="Kube M."/>
            <person name="Chernikova T.N."/>
            <person name="Al-Ramahi Y."/>
            <person name="Beloqui A."/>
            <person name="Lopez-Cortez N."/>
            <person name="Guazzaroni M.E."/>
            <person name="Heipieper H.J."/>
            <person name="Klages S."/>
            <person name="Kotsyurbenko O.R."/>
            <person name="Langer I."/>
            <person name="Nechitaylo T.Y."/>
            <person name="Lunsdorf H."/>
            <person name="Fernandez M."/>
            <person name="Juarez S."/>
            <person name="Ciordia S."/>
            <person name="Singer A."/>
            <person name="Kagan O."/>
            <person name="Egorova O."/>
            <person name="Petit P.A."/>
            <person name="Stogios P."/>
            <person name="Kim Y."/>
            <person name="Tchigvintsev A."/>
            <person name="Flick R."/>
            <person name="Denaro R."/>
            <person name="Genovese M."/>
            <person name="Albar J.P."/>
            <person name="Reva O.N."/>
            <person name="Martinez-Gomariz M."/>
            <person name="Tran H."/>
            <person name="Ferrer M."/>
            <person name="Savchenko A."/>
            <person name="Yakunin A.F."/>
            <person name="Yakimov M.M."/>
            <person name="Golyshina O.V."/>
            <person name="Reinhardt R."/>
            <person name="Golyshin P.N."/>
        </authorList>
    </citation>
    <scope>NUCLEOTIDE SEQUENCE [LARGE SCALE GENOMIC DNA]</scope>
</reference>
<dbReference type="GO" id="GO:0031469">
    <property type="term" value="C:bacterial microcompartment"/>
    <property type="evidence" value="ECO:0007669"/>
    <property type="project" value="UniProtKB-SubCell"/>
</dbReference>
<dbReference type="InterPro" id="IPR000249">
    <property type="entry name" value="BMC_dom"/>
</dbReference>
<evidence type="ECO:0000313" key="7">
    <source>
        <dbReference type="Proteomes" id="UP000032749"/>
    </source>
</evidence>
<sequence length="121" mass="12504">MMEALGIIETKGLTALIEASDAMVKAARVELVGYQQIGHGYVSAMVRGDVAACKAATDAGAAAAQRLGEIVSVHVIPRPHGDLEAIFPLTPKSVSTKSADTENSNNNTNSAKKTVVKKTAG</sequence>
<dbReference type="NCBIfam" id="NF012018">
    <property type="entry name" value="PRK15474.1"/>
    <property type="match status" value="1"/>
</dbReference>
<proteinExistence type="inferred from homology"/>
<evidence type="ECO:0000256" key="4">
    <source>
        <dbReference type="SAM" id="MobiDB-lite"/>
    </source>
</evidence>
<keyword evidence="7" id="KW-1185">Reference proteome</keyword>